<dbReference type="PROSITE" id="PS50995">
    <property type="entry name" value="HTH_MARR_2"/>
    <property type="match status" value="1"/>
</dbReference>
<evidence type="ECO:0000259" key="4">
    <source>
        <dbReference type="PROSITE" id="PS50995"/>
    </source>
</evidence>
<dbReference type="InterPro" id="IPR036388">
    <property type="entry name" value="WH-like_DNA-bd_sf"/>
</dbReference>
<evidence type="ECO:0000313" key="6">
    <source>
        <dbReference type="Proteomes" id="UP001196509"/>
    </source>
</evidence>
<dbReference type="InterPro" id="IPR023187">
    <property type="entry name" value="Tscrpt_reg_MarR-type_CS"/>
</dbReference>
<evidence type="ECO:0000256" key="1">
    <source>
        <dbReference type="ARBA" id="ARBA00023015"/>
    </source>
</evidence>
<keyword evidence="1" id="KW-0805">Transcription regulation</keyword>
<dbReference type="PROSITE" id="PS01117">
    <property type="entry name" value="HTH_MARR_1"/>
    <property type="match status" value="1"/>
</dbReference>
<feature type="domain" description="HTH marR-type" evidence="4">
    <location>
        <begin position="18"/>
        <end position="150"/>
    </location>
</feature>
<dbReference type="SUPFAM" id="SSF46785">
    <property type="entry name" value="Winged helix' DNA-binding domain"/>
    <property type="match status" value="1"/>
</dbReference>
<reference evidence="5" key="1">
    <citation type="submission" date="2021-08" db="EMBL/GenBank/DDBJ databases">
        <title>Hoeflea bacterium WL0058 sp. nov., isolated from the sediment.</title>
        <authorList>
            <person name="Wang L."/>
            <person name="Zhang D."/>
        </authorList>
    </citation>
    <scope>NUCLEOTIDE SEQUENCE</scope>
    <source>
        <strain evidence="5">WL0058</strain>
    </source>
</reference>
<dbReference type="GO" id="GO:0003677">
    <property type="term" value="F:DNA binding"/>
    <property type="evidence" value="ECO:0007669"/>
    <property type="project" value="UniProtKB-KW"/>
</dbReference>
<dbReference type="PRINTS" id="PR00598">
    <property type="entry name" value="HTHMARR"/>
</dbReference>
<keyword evidence="2" id="KW-0238">DNA-binding</keyword>
<dbReference type="AlphaFoldDB" id="A0AAE2ZNJ8"/>
<dbReference type="InterPro" id="IPR000835">
    <property type="entry name" value="HTH_MarR-typ"/>
</dbReference>
<dbReference type="PANTHER" id="PTHR42756">
    <property type="entry name" value="TRANSCRIPTIONAL REGULATOR, MARR"/>
    <property type="match status" value="1"/>
</dbReference>
<dbReference type="Pfam" id="PF01047">
    <property type="entry name" value="MarR"/>
    <property type="match status" value="1"/>
</dbReference>
<organism evidence="5 6">
    <name type="scientific">Flavimaribacter sediminis</name>
    <dbReference type="NCBI Taxonomy" id="2865987"/>
    <lineage>
        <taxon>Bacteria</taxon>
        <taxon>Pseudomonadati</taxon>
        <taxon>Pseudomonadota</taxon>
        <taxon>Alphaproteobacteria</taxon>
        <taxon>Hyphomicrobiales</taxon>
        <taxon>Rhizobiaceae</taxon>
        <taxon>Flavimaribacter</taxon>
    </lineage>
</organism>
<proteinExistence type="predicted"/>
<dbReference type="Gene3D" id="1.10.10.10">
    <property type="entry name" value="Winged helix-like DNA-binding domain superfamily/Winged helix DNA-binding domain"/>
    <property type="match status" value="1"/>
</dbReference>
<keyword evidence="3" id="KW-0804">Transcription</keyword>
<protein>
    <submittedName>
        <fullName evidence="5">MarR family winged helix-turn-helix transcriptional regulator</fullName>
    </submittedName>
</protein>
<accession>A0AAE2ZNJ8</accession>
<evidence type="ECO:0000256" key="2">
    <source>
        <dbReference type="ARBA" id="ARBA00023125"/>
    </source>
</evidence>
<dbReference type="RefSeq" id="WP_220229938.1">
    <property type="nucleotide sequence ID" value="NZ_JAICBX010000003.1"/>
</dbReference>
<dbReference type="SMART" id="SM00347">
    <property type="entry name" value="HTH_MARR"/>
    <property type="match status" value="1"/>
</dbReference>
<name>A0AAE2ZNJ8_9HYPH</name>
<keyword evidence="6" id="KW-1185">Reference proteome</keyword>
<sequence length="158" mass="17114">MAKKSKSNGDRKKNADREVDLFAQLAATARSSRTLLSRQLLEVGLYAGQDSVILSLDANNGQPLSAIAAELGVRAPTMTKTISRLAAQGFVEKRESETDGRQSRVFLTTEGQEAVKAVRKAVKRSQKFATEGLVAKDIKTLAKLLKKIDQNLVAAIDT</sequence>
<evidence type="ECO:0000256" key="3">
    <source>
        <dbReference type="ARBA" id="ARBA00023163"/>
    </source>
</evidence>
<dbReference type="Proteomes" id="UP001196509">
    <property type="component" value="Unassembled WGS sequence"/>
</dbReference>
<dbReference type="GO" id="GO:0003700">
    <property type="term" value="F:DNA-binding transcription factor activity"/>
    <property type="evidence" value="ECO:0007669"/>
    <property type="project" value="InterPro"/>
</dbReference>
<evidence type="ECO:0000313" key="5">
    <source>
        <dbReference type="EMBL" id="MBW8639239.1"/>
    </source>
</evidence>
<dbReference type="InterPro" id="IPR036390">
    <property type="entry name" value="WH_DNA-bd_sf"/>
</dbReference>
<dbReference type="EMBL" id="JAICBX010000003">
    <property type="protein sequence ID" value="MBW8639239.1"/>
    <property type="molecule type" value="Genomic_DNA"/>
</dbReference>
<gene>
    <name evidence="5" type="ORF">K1W69_18735</name>
</gene>
<dbReference type="PANTHER" id="PTHR42756:SF1">
    <property type="entry name" value="TRANSCRIPTIONAL REPRESSOR OF EMRAB OPERON"/>
    <property type="match status" value="1"/>
</dbReference>
<comment type="caution">
    <text evidence="5">The sequence shown here is derived from an EMBL/GenBank/DDBJ whole genome shotgun (WGS) entry which is preliminary data.</text>
</comment>